<evidence type="ECO:0000313" key="2">
    <source>
        <dbReference type="Proteomes" id="UP001300383"/>
    </source>
</evidence>
<name>A0AAP4BAU7_9FIRM</name>
<gene>
    <name evidence="1" type="ORF">QJ036_09200</name>
</gene>
<organism evidence="1 2">
    <name type="scientific">Fusibacillus kribbianus</name>
    <dbReference type="NCBI Taxonomy" id="3044208"/>
    <lineage>
        <taxon>Bacteria</taxon>
        <taxon>Bacillati</taxon>
        <taxon>Bacillota</taxon>
        <taxon>Clostridia</taxon>
        <taxon>Lachnospirales</taxon>
        <taxon>Lachnospiraceae</taxon>
        <taxon>Fusibacillus</taxon>
    </lineage>
</organism>
<protein>
    <submittedName>
        <fullName evidence="1">Uncharacterized protein</fullName>
    </submittedName>
</protein>
<evidence type="ECO:0000313" key="1">
    <source>
        <dbReference type="EMBL" id="MDI9242645.1"/>
    </source>
</evidence>
<comment type="caution">
    <text evidence="1">The sequence shown here is derived from an EMBL/GenBank/DDBJ whole genome shotgun (WGS) entry which is preliminary data.</text>
</comment>
<keyword evidence="2" id="KW-1185">Reference proteome</keyword>
<dbReference type="Proteomes" id="UP001300383">
    <property type="component" value="Unassembled WGS sequence"/>
</dbReference>
<sequence length="331" mass="36433">MRMDDLREYKLNVEAAGHGDVPRFLRGDTDLSVTAEELLHAVVTCAIPEEGTFGDYPGRAVGDLNRRLSIVEYALDASGEYLRKSGGILELDESIRSTVSYYLGMFFTRLVSGKIYGTDYLVPLPNIRQEGGLPGVRYQGRRRAGLIGCGGKADAGNDMAFSVWEAIGRSNNSGPALAEGCRLAGEITEICGREPEAATACMIYYGAKCLSVRVRETEKTELPEGEAEENRQGLALSFSPADYFRAYYRTVYRLLEECYERESLKNRLVMGEDRLEAELVVTGGRRLAVGMPRDIFFAVRERDDEGLLKAAARLGAKAGEAFADGITVSFR</sequence>
<reference evidence="1 2" key="1">
    <citation type="submission" date="2023-05" db="EMBL/GenBank/DDBJ databases">
        <title>[ruminococcus] sp. nov., isolated from a pig farm feces dump.</title>
        <authorList>
            <person name="Chang Y.-H."/>
        </authorList>
    </citation>
    <scope>NUCLEOTIDE SEQUENCE [LARGE SCALE GENOMIC DNA]</scope>
    <source>
        <strain evidence="1 2">YH-rum2234</strain>
    </source>
</reference>
<proteinExistence type="predicted"/>
<accession>A0AAP4BAU7</accession>
<dbReference type="AlphaFoldDB" id="A0AAP4BAU7"/>
<dbReference type="EMBL" id="JASGBQ010000016">
    <property type="protein sequence ID" value="MDI9242645.1"/>
    <property type="molecule type" value="Genomic_DNA"/>
</dbReference>
<dbReference type="RefSeq" id="WP_283231092.1">
    <property type="nucleotide sequence ID" value="NZ_JASGBQ010000016.1"/>
</dbReference>